<evidence type="ECO:0000256" key="3">
    <source>
        <dbReference type="ARBA" id="ARBA00022777"/>
    </source>
</evidence>
<gene>
    <name evidence="9" type="ORF">KSF_040040</name>
</gene>
<dbReference type="PANTHER" id="PTHR43289">
    <property type="entry name" value="MITOGEN-ACTIVATED PROTEIN KINASE KINASE KINASE 20-RELATED"/>
    <property type="match status" value="1"/>
</dbReference>
<reference evidence="9" key="1">
    <citation type="submission" date="2020-10" db="EMBL/GenBank/DDBJ databases">
        <title>Taxonomic study of unclassified bacteria belonging to the class Ktedonobacteria.</title>
        <authorList>
            <person name="Yabe S."/>
            <person name="Wang C.M."/>
            <person name="Zheng Y."/>
            <person name="Sakai Y."/>
            <person name="Cavaletti L."/>
            <person name="Monciardini P."/>
            <person name="Donadio S."/>
        </authorList>
    </citation>
    <scope>NUCLEOTIDE SEQUENCE</scope>
    <source>
        <strain evidence="9">ID150040</strain>
    </source>
</reference>
<dbReference type="Proteomes" id="UP000597444">
    <property type="component" value="Unassembled WGS sequence"/>
</dbReference>
<dbReference type="CDD" id="cd14014">
    <property type="entry name" value="STKc_PknB_like"/>
    <property type="match status" value="1"/>
</dbReference>
<evidence type="ECO:0000256" key="1">
    <source>
        <dbReference type="ARBA" id="ARBA00022679"/>
    </source>
</evidence>
<sequence>MAEMAEYTQYGVGQQIGNYSLIQLLGRGGFADVYLGEHIYLKTQAAIKILRVQLSTSSTEDFLQEARTIAKLEHPNIVRVFECGITDERTPFLVMTYAPNGSLRQRHARGTCLTLEQVLSYVQQLSAGLYYAHQQKLIHRDVKPENMLIAPNDQILLSDFGLALMAQSTSTQSTKEMAGTLPYMPPEQLQGKPRFASDQYALAISTYEWLCGERPFNGTFMEVVSQQVLSAPPSLCERIHDLPPAVEAVIFRALAKDPVDRFENILMFAQALTEASHSLQPSSFALASATISNSITHHSGHHSFQRYNGSGASIPSSSQPSFPLDSSPLAETYFTLADQPTVMIEQPQFISALRTPILSQQASIATAAPISAIATAIATTSSSQQRHFWQLVVLFTIALTLLGGSVGLWLNQTYLSNAAPTQIEKSVTAIATYTKANNTATSEVYPASVGGFPGYTATAGTSSNSKQNTPSSDITPLASSTPDAGSIIPTLAPTPTSAQSTPVPPTPTPVPTEAAPTPTSAPPTPTPASTTPTPVLASPTPTRYVTPTTTHFRRPPGQHRPPRR</sequence>
<dbReference type="InterPro" id="IPR017441">
    <property type="entry name" value="Protein_kinase_ATP_BS"/>
</dbReference>
<feature type="domain" description="Protein kinase" evidence="8">
    <location>
        <begin position="19"/>
        <end position="273"/>
    </location>
</feature>
<evidence type="ECO:0000256" key="6">
    <source>
        <dbReference type="SAM" id="MobiDB-lite"/>
    </source>
</evidence>
<organism evidence="9 10">
    <name type="scientific">Reticulibacter mediterranei</name>
    <dbReference type="NCBI Taxonomy" id="2778369"/>
    <lineage>
        <taxon>Bacteria</taxon>
        <taxon>Bacillati</taxon>
        <taxon>Chloroflexota</taxon>
        <taxon>Ktedonobacteria</taxon>
        <taxon>Ktedonobacterales</taxon>
        <taxon>Reticulibacteraceae</taxon>
        <taxon>Reticulibacter</taxon>
    </lineage>
</organism>
<keyword evidence="10" id="KW-1185">Reference proteome</keyword>
<dbReference type="SUPFAM" id="SSF56112">
    <property type="entry name" value="Protein kinase-like (PK-like)"/>
    <property type="match status" value="1"/>
</dbReference>
<evidence type="ECO:0000256" key="2">
    <source>
        <dbReference type="ARBA" id="ARBA00022741"/>
    </source>
</evidence>
<dbReference type="AlphaFoldDB" id="A0A8J3IG28"/>
<feature type="compositionally biased region" description="Low complexity" evidence="6">
    <location>
        <begin position="489"/>
        <end position="501"/>
    </location>
</feature>
<dbReference type="PROSITE" id="PS00108">
    <property type="entry name" value="PROTEIN_KINASE_ST"/>
    <property type="match status" value="1"/>
</dbReference>
<evidence type="ECO:0000313" key="9">
    <source>
        <dbReference type="EMBL" id="GHO93956.1"/>
    </source>
</evidence>
<keyword evidence="2 5" id="KW-0547">Nucleotide-binding</keyword>
<dbReference type="Gene3D" id="1.10.510.10">
    <property type="entry name" value="Transferase(Phosphotransferase) domain 1"/>
    <property type="match status" value="1"/>
</dbReference>
<keyword evidence="7" id="KW-0472">Membrane</keyword>
<protein>
    <recommendedName>
        <fullName evidence="8">Protein kinase domain-containing protein</fullName>
    </recommendedName>
</protein>
<dbReference type="PANTHER" id="PTHR43289:SF34">
    <property type="entry name" value="SERINE_THREONINE-PROTEIN KINASE YBDM-RELATED"/>
    <property type="match status" value="1"/>
</dbReference>
<feature type="compositionally biased region" description="Polar residues" evidence="6">
    <location>
        <begin position="460"/>
        <end position="483"/>
    </location>
</feature>
<evidence type="ECO:0000256" key="4">
    <source>
        <dbReference type="ARBA" id="ARBA00022840"/>
    </source>
</evidence>
<dbReference type="InterPro" id="IPR000719">
    <property type="entry name" value="Prot_kinase_dom"/>
</dbReference>
<evidence type="ECO:0000256" key="5">
    <source>
        <dbReference type="PROSITE-ProRule" id="PRU10141"/>
    </source>
</evidence>
<dbReference type="InterPro" id="IPR011009">
    <property type="entry name" value="Kinase-like_dom_sf"/>
</dbReference>
<keyword evidence="1" id="KW-0808">Transferase</keyword>
<proteinExistence type="predicted"/>
<dbReference type="PROSITE" id="PS00107">
    <property type="entry name" value="PROTEIN_KINASE_ATP"/>
    <property type="match status" value="1"/>
</dbReference>
<evidence type="ECO:0000313" key="10">
    <source>
        <dbReference type="Proteomes" id="UP000597444"/>
    </source>
</evidence>
<dbReference type="GO" id="GO:0004674">
    <property type="term" value="F:protein serine/threonine kinase activity"/>
    <property type="evidence" value="ECO:0007669"/>
    <property type="project" value="TreeGrafter"/>
</dbReference>
<dbReference type="SMART" id="SM00220">
    <property type="entry name" value="S_TKc"/>
    <property type="match status" value="1"/>
</dbReference>
<dbReference type="InterPro" id="IPR008271">
    <property type="entry name" value="Ser/Thr_kinase_AS"/>
</dbReference>
<feature type="region of interest" description="Disordered" evidence="6">
    <location>
        <begin position="460"/>
        <end position="564"/>
    </location>
</feature>
<keyword evidence="4 5" id="KW-0067">ATP-binding</keyword>
<feature type="compositionally biased region" description="Low complexity" evidence="6">
    <location>
        <begin position="527"/>
        <end position="550"/>
    </location>
</feature>
<dbReference type="GO" id="GO:0005524">
    <property type="term" value="F:ATP binding"/>
    <property type="evidence" value="ECO:0007669"/>
    <property type="project" value="UniProtKB-UniRule"/>
</dbReference>
<comment type="caution">
    <text evidence="9">The sequence shown here is derived from an EMBL/GenBank/DDBJ whole genome shotgun (WGS) entry which is preliminary data.</text>
</comment>
<accession>A0A8J3IG28</accession>
<dbReference type="EMBL" id="BNJK01000001">
    <property type="protein sequence ID" value="GHO93956.1"/>
    <property type="molecule type" value="Genomic_DNA"/>
</dbReference>
<keyword evidence="3" id="KW-0418">Kinase</keyword>
<keyword evidence="7" id="KW-1133">Transmembrane helix</keyword>
<dbReference type="PROSITE" id="PS50011">
    <property type="entry name" value="PROTEIN_KINASE_DOM"/>
    <property type="match status" value="1"/>
</dbReference>
<name>A0A8J3IG28_9CHLR</name>
<feature type="transmembrane region" description="Helical" evidence="7">
    <location>
        <begin position="388"/>
        <end position="410"/>
    </location>
</feature>
<keyword evidence="7" id="KW-0812">Transmembrane</keyword>
<evidence type="ECO:0000259" key="8">
    <source>
        <dbReference type="PROSITE" id="PS50011"/>
    </source>
</evidence>
<feature type="binding site" evidence="5">
    <location>
        <position position="48"/>
    </location>
    <ligand>
        <name>ATP</name>
        <dbReference type="ChEBI" id="CHEBI:30616"/>
    </ligand>
</feature>
<dbReference type="Pfam" id="PF00069">
    <property type="entry name" value="Pkinase"/>
    <property type="match status" value="1"/>
</dbReference>
<feature type="compositionally biased region" description="Basic residues" evidence="6">
    <location>
        <begin position="551"/>
        <end position="564"/>
    </location>
</feature>
<evidence type="ECO:0000256" key="7">
    <source>
        <dbReference type="SAM" id="Phobius"/>
    </source>
</evidence>